<keyword evidence="3" id="KW-1185">Reference proteome</keyword>
<sequence length="181" mass="19658">MASRASSAGVASTAAATIPAVQGLGTTWYERGPRYRLRRSLTAVLWLAVLAFCCYIALVLYGSFRGSLPPGVRAVWDRAQAAASVVALAWGWLVQRRDHRRKLLDPPAPDEFRAAKRDETRRSTGLVVAGRVPWLVAAPVMPALAAWAVGWSLGMLTVREYPSEVGARRRLEVQNGQSGTS</sequence>
<evidence type="ECO:0000313" key="3">
    <source>
        <dbReference type="Proteomes" id="UP000094960"/>
    </source>
</evidence>
<protein>
    <submittedName>
        <fullName evidence="2">Uncharacterized protein</fullName>
    </submittedName>
</protein>
<proteinExistence type="predicted"/>
<feature type="transmembrane region" description="Helical" evidence="1">
    <location>
        <begin position="41"/>
        <end position="63"/>
    </location>
</feature>
<organism evidence="2 3">
    <name type="scientific">Streptomyces fodineus</name>
    <dbReference type="NCBI Taxonomy" id="1904616"/>
    <lineage>
        <taxon>Bacteria</taxon>
        <taxon>Bacillati</taxon>
        <taxon>Actinomycetota</taxon>
        <taxon>Actinomycetes</taxon>
        <taxon>Kitasatosporales</taxon>
        <taxon>Streptomycetaceae</taxon>
        <taxon>Streptomyces</taxon>
    </lineage>
</organism>
<evidence type="ECO:0000313" key="2">
    <source>
        <dbReference type="EMBL" id="AOR31201.1"/>
    </source>
</evidence>
<keyword evidence="1" id="KW-0812">Transmembrane</keyword>
<accession>A0A1D7Y6K8</accession>
<feature type="transmembrane region" description="Helical" evidence="1">
    <location>
        <begin position="132"/>
        <end position="153"/>
    </location>
</feature>
<gene>
    <name evidence="2" type="ORF">BFF78_09200</name>
</gene>
<dbReference type="EMBL" id="CP017248">
    <property type="protein sequence ID" value="AOR31201.1"/>
    <property type="molecule type" value="Genomic_DNA"/>
</dbReference>
<reference evidence="3" key="1">
    <citation type="submission" date="2016-09" db="EMBL/GenBank/DDBJ databases">
        <title>Streptomyces puniciscabiei strain:TW1S1 Genome sequencing and assembly.</title>
        <authorList>
            <person name="Kim M.-K."/>
            <person name="Kim S.B."/>
        </authorList>
    </citation>
    <scope>NUCLEOTIDE SEQUENCE [LARGE SCALE GENOMIC DNA]</scope>
    <source>
        <strain evidence="3">TW1S1</strain>
    </source>
</reference>
<dbReference type="Proteomes" id="UP000094960">
    <property type="component" value="Chromosome"/>
</dbReference>
<keyword evidence="1" id="KW-0472">Membrane</keyword>
<dbReference type="KEGG" id="spun:BFF78_09200"/>
<evidence type="ECO:0000256" key="1">
    <source>
        <dbReference type="SAM" id="Phobius"/>
    </source>
</evidence>
<feature type="transmembrane region" description="Helical" evidence="1">
    <location>
        <begin position="75"/>
        <end position="94"/>
    </location>
</feature>
<dbReference type="AlphaFoldDB" id="A0A1D7Y6K8"/>
<name>A0A1D7Y6K8_9ACTN</name>
<keyword evidence="1" id="KW-1133">Transmembrane helix</keyword>